<proteinExistence type="inferred from homology"/>
<dbReference type="InterPro" id="IPR037069">
    <property type="entry name" value="AcylCoA_DH/ox_N_sf"/>
</dbReference>
<accession>A0ABT6CQ78</accession>
<dbReference type="PANTHER" id="PTHR43884">
    <property type="entry name" value="ACYL-COA DEHYDROGENASE"/>
    <property type="match status" value="1"/>
</dbReference>
<evidence type="ECO:0000256" key="1">
    <source>
        <dbReference type="ARBA" id="ARBA00001974"/>
    </source>
</evidence>
<keyword evidence="4" id="KW-0274">FAD</keyword>
<dbReference type="Proteomes" id="UP001222770">
    <property type="component" value="Unassembled WGS sequence"/>
</dbReference>
<evidence type="ECO:0000256" key="4">
    <source>
        <dbReference type="ARBA" id="ARBA00022827"/>
    </source>
</evidence>
<protein>
    <submittedName>
        <fullName evidence="8">Acyl-CoA dehydrogenase</fullName>
    </submittedName>
</protein>
<dbReference type="SUPFAM" id="SSF47203">
    <property type="entry name" value="Acyl-CoA dehydrogenase C-terminal domain-like"/>
    <property type="match status" value="1"/>
</dbReference>
<dbReference type="Pfam" id="PF02771">
    <property type="entry name" value="Acyl-CoA_dh_N"/>
    <property type="match status" value="1"/>
</dbReference>
<dbReference type="InterPro" id="IPR009075">
    <property type="entry name" value="AcylCo_DH/oxidase_C"/>
</dbReference>
<evidence type="ECO:0000259" key="6">
    <source>
        <dbReference type="Pfam" id="PF00441"/>
    </source>
</evidence>
<dbReference type="Gene3D" id="1.10.540.10">
    <property type="entry name" value="Acyl-CoA dehydrogenase/oxidase, N-terminal domain"/>
    <property type="match status" value="1"/>
</dbReference>
<name>A0ABT6CQ78_9SPHN</name>
<gene>
    <name evidence="8" type="ORF">POM99_19525</name>
</gene>
<dbReference type="InterPro" id="IPR009100">
    <property type="entry name" value="AcylCoA_DH/oxidase_NM_dom_sf"/>
</dbReference>
<comment type="caution">
    <text evidence="8">The sequence shown here is derived from an EMBL/GenBank/DDBJ whole genome shotgun (WGS) entry which is preliminary data.</text>
</comment>
<evidence type="ECO:0000256" key="5">
    <source>
        <dbReference type="ARBA" id="ARBA00023002"/>
    </source>
</evidence>
<evidence type="ECO:0000313" key="9">
    <source>
        <dbReference type="Proteomes" id="UP001222770"/>
    </source>
</evidence>
<dbReference type="EMBL" id="JAROCY010000026">
    <property type="protein sequence ID" value="MDF8335403.1"/>
    <property type="molecule type" value="Genomic_DNA"/>
</dbReference>
<organism evidence="8 9">
    <name type="scientific">Novosphingobium cyanobacteriorum</name>
    <dbReference type="NCBI Taxonomy" id="3024215"/>
    <lineage>
        <taxon>Bacteria</taxon>
        <taxon>Pseudomonadati</taxon>
        <taxon>Pseudomonadota</taxon>
        <taxon>Alphaproteobacteria</taxon>
        <taxon>Sphingomonadales</taxon>
        <taxon>Sphingomonadaceae</taxon>
        <taxon>Novosphingobium</taxon>
    </lineage>
</organism>
<dbReference type="RefSeq" id="WP_277280366.1">
    <property type="nucleotide sequence ID" value="NZ_JAROCY010000026.1"/>
</dbReference>
<dbReference type="Pfam" id="PF00441">
    <property type="entry name" value="Acyl-CoA_dh_1"/>
    <property type="match status" value="1"/>
</dbReference>
<feature type="domain" description="Acyl-CoA dehydrogenase/oxidase N-terminal" evidence="7">
    <location>
        <begin position="6"/>
        <end position="83"/>
    </location>
</feature>
<reference evidence="8 9" key="1">
    <citation type="submission" date="2023-03" db="EMBL/GenBank/DDBJ databases">
        <title>Novosphingobium cyanobacteriorum sp. nov., isolated from a eutrophic reservoir during the Microcystis bloom period.</title>
        <authorList>
            <person name="Kang M."/>
            <person name="Le V."/>
            <person name="Ko S.-R."/>
            <person name="Lee S.-A."/>
            <person name="Ahn C.-Y."/>
        </authorList>
    </citation>
    <scope>NUCLEOTIDE SEQUENCE [LARGE SCALE GENOMIC DNA]</scope>
    <source>
        <strain evidence="8 9">HBC54</strain>
    </source>
</reference>
<evidence type="ECO:0000256" key="2">
    <source>
        <dbReference type="ARBA" id="ARBA00009347"/>
    </source>
</evidence>
<comment type="similarity">
    <text evidence="2">Belongs to the acyl-CoA dehydrogenase family.</text>
</comment>
<evidence type="ECO:0000259" key="7">
    <source>
        <dbReference type="Pfam" id="PF02771"/>
    </source>
</evidence>
<keyword evidence="9" id="KW-1185">Reference proteome</keyword>
<evidence type="ECO:0000256" key="3">
    <source>
        <dbReference type="ARBA" id="ARBA00022630"/>
    </source>
</evidence>
<comment type="cofactor">
    <cofactor evidence="1">
        <name>FAD</name>
        <dbReference type="ChEBI" id="CHEBI:57692"/>
    </cofactor>
</comment>
<dbReference type="InterPro" id="IPR036250">
    <property type="entry name" value="AcylCo_DH-like_C"/>
</dbReference>
<sequence length="350" mass="36256">MDEMLAEVRESIASVLAEECPGLAVHKFIDGHDPLDERLAGLAADLGWLLIALPEAASGIGLGAAGLAALNQELGRVGAPGPFLAQSVALDALVNSTVANADAVAALVGEVVAGSATLAIAARFDLAPKDGMMLLGECSARAALLPGEGDDLVLVDLADAALESVVIWDETRSMVRLQRAAVRPIATLAGMKARAEAAYAIALAADSVGAARGILDRTVTFMKEREQFGRPIGSFQALKHRVANHLVNAGGAEQLVLQAVEHVDEGGPGAGLWSALAKANATDAAVKVCADCVQLHGGVGFTREYDPHVFLKRVRLNEMLLSSNGRLRDCAEQAFAAALQGGHDVLELAQ</sequence>
<dbReference type="PANTHER" id="PTHR43884:SF20">
    <property type="entry name" value="ACYL-COA DEHYDROGENASE FADE28"/>
    <property type="match status" value="1"/>
</dbReference>
<keyword evidence="3" id="KW-0285">Flavoprotein</keyword>
<dbReference type="Gene3D" id="1.20.140.10">
    <property type="entry name" value="Butyryl-CoA Dehydrogenase, subunit A, domain 3"/>
    <property type="match status" value="1"/>
</dbReference>
<dbReference type="InterPro" id="IPR013786">
    <property type="entry name" value="AcylCoA_DH/ox_N"/>
</dbReference>
<dbReference type="SUPFAM" id="SSF56645">
    <property type="entry name" value="Acyl-CoA dehydrogenase NM domain-like"/>
    <property type="match status" value="1"/>
</dbReference>
<keyword evidence="5" id="KW-0560">Oxidoreductase</keyword>
<evidence type="ECO:0000313" key="8">
    <source>
        <dbReference type="EMBL" id="MDF8335403.1"/>
    </source>
</evidence>
<feature type="domain" description="Acyl-CoA dehydrogenase/oxidase C-terminal" evidence="6">
    <location>
        <begin position="201"/>
        <end position="319"/>
    </location>
</feature>